<organism evidence="1 2">
    <name type="scientific">Roseburia zhanii</name>
    <dbReference type="NCBI Taxonomy" id="2763064"/>
    <lineage>
        <taxon>Bacteria</taxon>
        <taxon>Bacillati</taxon>
        <taxon>Bacillota</taxon>
        <taxon>Clostridia</taxon>
        <taxon>Lachnospirales</taxon>
        <taxon>Lachnospiraceae</taxon>
        <taxon>Roseburia</taxon>
    </lineage>
</organism>
<dbReference type="AlphaFoldDB" id="A0A923LN28"/>
<accession>A0A923LN28</accession>
<keyword evidence="2" id="KW-1185">Reference proteome</keyword>
<proteinExistence type="predicted"/>
<sequence length="206" mass="23753">MKKFICTIPLQVNQRELEKVVYDAVDNPKLVYGEAVSFPIVPVINGYVNDGEKIELLVLKQKAEGTDLNYEAFQKQVSQLCEKRGIIYEIKIIEIIFDETSGTHLKTFLSLIEHIGENDDLYACMTYGTKPIPIVEMMALNYAVRNVRHVHVGCIVYGQKSWERNINVIYDITSLFVMDEVVHDIAAMKMEHPLKYIQDILYFTEE</sequence>
<comment type="caution">
    <text evidence="1">The sequence shown here is derived from an EMBL/GenBank/DDBJ whole genome shotgun (WGS) entry which is preliminary data.</text>
</comment>
<gene>
    <name evidence="1" type="ORF">H8S17_03085</name>
</gene>
<dbReference type="EMBL" id="JACOPH010000001">
    <property type="protein sequence ID" value="MBC5713201.1"/>
    <property type="molecule type" value="Genomic_DNA"/>
</dbReference>
<evidence type="ECO:0000313" key="1">
    <source>
        <dbReference type="EMBL" id="MBC5713201.1"/>
    </source>
</evidence>
<dbReference type="RefSeq" id="WP_186866169.1">
    <property type="nucleotide sequence ID" value="NZ_JACOPH010000001.1"/>
</dbReference>
<evidence type="ECO:0000313" key="2">
    <source>
        <dbReference type="Proteomes" id="UP000606720"/>
    </source>
</evidence>
<reference evidence="1" key="1">
    <citation type="submission" date="2020-08" db="EMBL/GenBank/DDBJ databases">
        <title>Genome public.</title>
        <authorList>
            <person name="Liu C."/>
            <person name="Sun Q."/>
        </authorList>
    </citation>
    <scope>NUCLEOTIDE SEQUENCE</scope>
    <source>
        <strain evidence="1">BX1005</strain>
    </source>
</reference>
<protein>
    <submittedName>
        <fullName evidence="1">TM1812 family CRISPR-associated protein</fullName>
    </submittedName>
</protein>
<name>A0A923LN28_9FIRM</name>
<dbReference type="Proteomes" id="UP000606720">
    <property type="component" value="Unassembled WGS sequence"/>
</dbReference>